<name>A0A0B6F5V1_9CORY</name>
<evidence type="ECO:0000313" key="2">
    <source>
        <dbReference type="Proteomes" id="UP000031890"/>
    </source>
</evidence>
<reference evidence="1 2" key="1">
    <citation type="journal article" date="2015" name="Genome Announc.">
        <title>Complete Genome Sequence and Annotation of Corynebacterium singulare DSM 44357, Isolated from a Human Semen Specimen.</title>
        <authorList>
            <person name="Merten M."/>
            <person name="Brinkrolf K."/>
            <person name="Albersmeier A."/>
            <person name="Kutter Y."/>
            <person name="Ruckert C."/>
            <person name="Tauch A."/>
        </authorList>
    </citation>
    <scope>NUCLEOTIDE SEQUENCE [LARGE SCALE GENOMIC DNA]</scope>
    <source>
        <strain evidence="1">IBS B52218</strain>
    </source>
</reference>
<dbReference type="OrthoDB" id="4414203at2"/>
<dbReference type="AlphaFoldDB" id="A0A0B6F5V1"/>
<dbReference type="HOGENOM" id="CLU_2129279_0_0_11"/>
<dbReference type="EMBL" id="CP010827">
    <property type="protein sequence ID" value="AJI79810.1"/>
    <property type="molecule type" value="Genomic_DNA"/>
</dbReference>
<dbReference type="KEGG" id="csx:CSING_11575"/>
<protein>
    <submittedName>
        <fullName evidence="1">Uncharacterized protein</fullName>
    </submittedName>
</protein>
<accession>A0A0B6F5V1</accession>
<organism evidence="1 2">
    <name type="scientific">Corynebacterium singulare</name>
    <dbReference type="NCBI Taxonomy" id="161899"/>
    <lineage>
        <taxon>Bacteria</taxon>
        <taxon>Bacillati</taxon>
        <taxon>Actinomycetota</taxon>
        <taxon>Actinomycetes</taxon>
        <taxon>Mycobacteriales</taxon>
        <taxon>Corynebacteriaceae</taxon>
        <taxon>Corynebacterium</taxon>
    </lineage>
</organism>
<sequence length="113" mass="12352">MQRELLLTSPAGDSTVVRPGEQLVAGRAGDFPLAPDDAAMHRHFLRFWQQEDNWMVSNVGSFLAAELSSPCIRTHGPIRLVPHTTAAIPEGTSMLCFTTPSGSYELTVTRSQL</sequence>
<dbReference type="Proteomes" id="UP000031890">
    <property type="component" value="Chromosome"/>
</dbReference>
<gene>
    <name evidence="1" type="ORF">CSING_11575</name>
</gene>
<evidence type="ECO:0000313" key="1">
    <source>
        <dbReference type="EMBL" id="AJI79810.1"/>
    </source>
</evidence>
<proteinExistence type="predicted"/>
<dbReference type="RefSeq" id="WP_042532348.1">
    <property type="nucleotide sequence ID" value="NZ_CP010827.1"/>
</dbReference>